<evidence type="ECO:0000256" key="2">
    <source>
        <dbReference type="ARBA" id="ARBA00023043"/>
    </source>
</evidence>
<evidence type="ECO:0000256" key="1">
    <source>
        <dbReference type="ARBA" id="ARBA00022737"/>
    </source>
</evidence>
<reference evidence="5 6" key="1">
    <citation type="journal article" date="2011" name="Proc. Natl. Acad. Sci. U.S.A.">
        <title>Niche of harmful alga Aureococcus anophagefferens revealed through ecogenomics.</title>
        <authorList>
            <person name="Gobler C.J."/>
            <person name="Berry D.L."/>
            <person name="Dyhrman S.T."/>
            <person name="Wilhelm S.W."/>
            <person name="Salamov A."/>
            <person name="Lobanov A.V."/>
            <person name="Zhang Y."/>
            <person name="Collier J.L."/>
            <person name="Wurch L.L."/>
            <person name="Kustka A.B."/>
            <person name="Dill B.D."/>
            <person name="Shah M."/>
            <person name="VerBerkmoes N.C."/>
            <person name="Kuo A."/>
            <person name="Terry A."/>
            <person name="Pangilinan J."/>
            <person name="Lindquist E.A."/>
            <person name="Lucas S."/>
            <person name="Paulsen I.T."/>
            <person name="Hattenrath-Lehmann T.K."/>
            <person name="Talmage S.C."/>
            <person name="Walker E.A."/>
            <person name="Koch F."/>
            <person name="Burson A.M."/>
            <person name="Marcoval M.A."/>
            <person name="Tang Y.Z."/>
            <person name="Lecleir G.R."/>
            <person name="Coyne K.J."/>
            <person name="Berg G.M."/>
            <person name="Bertrand E.M."/>
            <person name="Saito M.A."/>
            <person name="Gladyshev V.N."/>
            <person name="Grigoriev I.V."/>
        </authorList>
    </citation>
    <scope>NUCLEOTIDE SEQUENCE [LARGE SCALE GENOMIC DNA]</scope>
    <source>
        <strain evidence="6">CCMP 1984</strain>
    </source>
</reference>
<keyword evidence="2 3" id="KW-0040">ANK repeat</keyword>
<dbReference type="RefSeq" id="XP_009036698.1">
    <property type="nucleotide sequence ID" value="XM_009038450.1"/>
</dbReference>
<feature type="repeat" description="ANK" evidence="3">
    <location>
        <begin position="205"/>
        <end position="237"/>
    </location>
</feature>
<name>F0Y8H5_AURAN</name>
<dbReference type="InterPro" id="IPR050889">
    <property type="entry name" value="Dendritic_Spine_Reg/Scaffold"/>
</dbReference>
<dbReference type="SUPFAM" id="SSF48403">
    <property type="entry name" value="Ankyrin repeat"/>
    <property type="match status" value="1"/>
</dbReference>
<sequence>MPPARKSKDKEYASARRRRSEQEAAARAPAEDRDAAREAAAARRSAALALAAERCGETVPGRETAPSRALVAPQNAVARAPKAKPKRSDADAARDRDAALFALDAKGSTALHRFATRASAAADVARLLAMDARKLDVHAAAATDAVPCLRLLLDAGADATARNAQGFAPLALAASRSASRAAVVLALELEARGLVAAGALDAPGGGYAPLHWACVNDLPDAAATLAARGADAGARSHPDGETPLIKACRYGHGACALALLEHAPGLDLDAAGADGATALVHAARFGCCESVDALVGRGADVRAADGDGRTALGYATRGGHLRCAHALAMAGALRAPPPPAPAAAVADHWSGDRAAPAGGTVVDRFFYKLSFPMARPDAAPPPAPPRPPRADLD</sequence>
<dbReference type="PROSITE" id="PS50088">
    <property type="entry name" value="ANK_REPEAT"/>
    <property type="match status" value="2"/>
</dbReference>
<dbReference type="InParanoid" id="F0Y8H5"/>
<dbReference type="OrthoDB" id="200142at2759"/>
<feature type="repeat" description="ANK" evidence="3">
    <location>
        <begin position="274"/>
        <end position="306"/>
    </location>
</feature>
<dbReference type="PROSITE" id="PS50297">
    <property type="entry name" value="ANK_REP_REGION"/>
    <property type="match status" value="1"/>
</dbReference>
<gene>
    <name evidence="5" type="ORF">AURANDRAFT_63987</name>
</gene>
<accession>F0Y8H5</accession>
<dbReference type="Gene3D" id="1.25.40.20">
    <property type="entry name" value="Ankyrin repeat-containing domain"/>
    <property type="match status" value="3"/>
</dbReference>
<evidence type="ECO:0000313" key="6">
    <source>
        <dbReference type="Proteomes" id="UP000002729"/>
    </source>
</evidence>
<dbReference type="SMART" id="SM00248">
    <property type="entry name" value="ANK"/>
    <property type="match status" value="5"/>
</dbReference>
<dbReference type="EMBL" id="GL833127">
    <property type="protein sequence ID" value="EGB08712.1"/>
    <property type="molecule type" value="Genomic_DNA"/>
</dbReference>
<feature type="region of interest" description="Disordered" evidence="4">
    <location>
        <begin position="373"/>
        <end position="393"/>
    </location>
</feature>
<evidence type="ECO:0000256" key="3">
    <source>
        <dbReference type="PROSITE-ProRule" id="PRU00023"/>
    </source>
</evidence>
<feature type="compositionally biased region" description="Pro residues" evidence="4">
    <location>
        <begin position="378"/>
        <end position="387"/>
    </location>
</feature>
<keyword evidence="1" id="KW-0677">Repeat</keyword>
<dbReference type="PANTHER" id="PTHR24166:SF48">
    <property type="entry name" value="PROTEIN VAPYRIN"/>
    <property type="match status" value="1"/>
</dbReference>
<feature type="compositionally biased region" description="Basic and acidic residues" evidence="4">
    <location>
        <begin position="1"/>
        <end position="41"/>
    </location>
</feature>
<feature type="region of interest" description="Disordered" evidence="4">
    <location>
        <begin position="1"/>
        <end position="43"/>
    </location>
</feature>
<evidence type="ECO:0000313" key="5">
    <source>
        <dbReference type="EMBL" id="EGB08712.1"/>
    </source>
</evidence>
<dbReference type="AlphaFoldDB" id="F0Y8H5"/>
<dbReference type="GeneID" id="20224608"/>
<dbReference type="Proteomes" id="UP000002729">
    <property type="component" value="Unassembled WGS sequence"/>
</dbReference>
<organism evidence="6">
    <name type="scientific">Aureococcus anophagefferens</name>
    <name type="common">Harmful bloom alga</name>
    <dbReference type="NCBI Taxonomy" id="44056"/>
    <lineage>
        <taxon>Eukaryota</taxon>
        <taxon>Sar</taxon>
        <taxon>Stramenopiles</taxon>
        <taxon>Ochrophyta</taxon>
        <taxon>Pelagophyceae</taxon>
        <taxon>Pelagomonadales</taxon>
        <taxon>Pelagomonadaceae</taxon>
        <taxon>Aureococcus</taxon>
    </lineage>
</organism>
<proteinExistence type="predicted"/>
<keyword evidence="6" id="KW-1185">Reference proteome</keyword>
<dbReference type="InterPro" id="IPR036770">
    <property type="entry name" value="Ankyrin_rpt-contain_sf"/>
</dbReference>
<dbReference type="OMA" id="DACKEGH"/>
<evidence type="ECO:0000256" key="4">
    <source>
        <dbReference type="SAM" id="MobiDB-lite"/>
    </source>
</evidence>
<feature type="region of interest" description="Disordered" evidence="4">
    <location>
        <begin position="56"/>
        <end position="91"/>
    </location>
</feature>
<protein>
    <submittedName>
        <fullName evidence="5">Uncharacterized protein</fullName>
    </submittedName>
</protein>
<dbReference type="PANTHER" id="PTHR24166">
    <property type="entry name" value="ROLLING PEBBLES, ISOFORM B"/>
    <property type="match status" value="1"/>
</dbReference>
<dbReference type="Pfam" id="PF12796">
    <property type="entry name" value="Ank_2"/>
    <property type="match status" value="1"/>
</dbReference>
<dbReference type="InterPro" id="IPR002110">
    <property type="entry name" value="Ankyrin_rpt"/>
</dbReference>
<dbReference type="KEGG" id="aaf:AURANDRAFT_63987"/>